<gene>
    <name evidence="1" type="ORF">COU14_00220</name>
</gene>
<evidence type="ECO:0000313" key="1">
    <source>
        <dbReference type="EMBL" id="PIR86197.1"/>
    </source>
</evidence>
<sequence>MNAHCEMVVNLTFKELERDVRYEGILEVKEVQLDFQLTFESSRQASEEAAMAGRDPLRHVSLEYFNQGKQVNVSNIGFFDNAVYMGLSIYIHKRETGCDATAPVKSPVVVAEEMGQFPTPISLFSYVRELNGLSSHM</sequence>
<organism evidence="1 2">
    <name type="scientific">Candidatus Kaiserbacteria bacterium CG10_big_fil_rev_8_21_14_0_10_44_10</name>
    <dbReference type="NCBI Taxonomy" id="1974606"/>
    <lineage>
        <taxon>Bacteria</taxon>
        <taxon>Candidatus Kaiseribacteriota</taxon>
    </lineage>
</organism>
<accession>A0A2H0UIG6</accession>
<name>A0A2H0UIG6_9BACT</name>
<dbReference type="EMBL" id="PFBG01000003">
    <property type="protein sequence ID" value="PIR86197.1"/>
    <property type="molecule type" value="Genomic_DNA"/>
</dbReference>
<dbReference type="AlphaFoldDB" id="A0A2H0UIG6"/>
<proteinExistence type="predicted"/>
<reference evidence="2" key="1">
    <citation type="submission" date="2017-09" db="EMBL/GenBank/DDBJ databases">
        <title>Depth-based differentiation of microbial function through sediment-hosted aquifers and enrichment of novel symbionts in the deep terrestrial subsurface.</title>
        <authorList>
            <person name="Probst A.J."/>
            <person name="Ladd B."/>
            <person name="Jarett J.K."/>
            <person name="Geller-Mcgrath D.E."/>
            <person name="Sieber C.M.K."/>
            <person name="Emerson J.B."/>
            <person name="Anantharaman K."/>
            <person name="Thomas B.C."/>
            <person name="Malmstrom R."/>
            <person name="Stieglmeier M."/>
            <person name="Klingl A."/>
            <person name="Woyke T."/>
            <person name="Ryan C.M."/>
            <person name="Banfield J.F."/>
        </authorList>
    </citation>
    <scope>NUCLEOTIDE SEQUENCE [LARGE SCALE GENOMIC DNA]</scope>
</reference>
<protein>
    <submittedName>
        <fullName evidence="1">Uncharacterized protein</fullName>
    </submittedName>
</protein>
<comment type="caution">
    <text evidence="1">The sequence shown here is derived from an EMBL/GenBank/DDBJ whole genome shotgun (WGS) entry which is preliminary data.</text>
</comment>
<evidence type="ECO:0000313" key="2">
    <source>
        <dbReference type="Proteomes" id="UP000229612"/>
    </source>
</evidence>
<dbReference type="Proteomes" id="UP000229612">
    <property type="component" value="Unassembled WGS sequence"/>
</dbReference>